<feature type="transmembrane region" description="Helical" evidence="20">
    <location>
        <begin position="308"/>
        <end position="336"/>
    </location>
</feature>
<evidence type="ECO:0000256" key="11">
    <source>
        <dbReference type="ARBA" id="ARBA00023011"/>
    </source>
</evidence>
<evidence type="ECO:0000313" key="21">
    <source>
        <dbReference type="EMBL" id="KAG9459118.1"/>
    </source>
</evidence>
<reference evidence="21 22" key="1">
    <citation type="submission" date="2021-07" db="EMBL/GenBank/DDBJ databases">
        <title>The Aristolochia fimbriata genome: insights into angiosperm evolution, floral development and chemical biosynthesis.</title>
        <authorList>
            <person name="Jiao Y."/>
        </authorList>
    </citation>
    <scope>NUCLEOTIDE SEQUENCE [LARGE SCALE GENOMIC DNA]</scope>
    <source>
        <strain evidence="21">IBCAS-2021</strain>
        <tissue evidence="21">Leaf</tissue>
    </source>
</reference>
<organism evidence="21 22">
    <name type="scientific">Aristolochia fimbriata</name>
    <name type="common">White veined hardy Dutchman's pipe vine</name>
    <dbReference type="NCBI Taxonomy" id="158543"/>
    <lineage>
        <taxon>Eukaryota</taxon>
        <taxon>Viridiplantae</taxon>
        <taxon>Streptophyta</taxon>
        <taxon>Embryophyta</taxon>
        <taxon>Tracheophyta</taxon>
        <taxon>Spermatophyta</taxon>
        <taxon>Magnoliopsida</taxon>
        <taxon>Magnoliidae</taxon>
        <taxon>Piperales</taxon>
        <taxon>Aristolochiaceae</taxon>
        <taxon>Aristolochia</taxon>
    </lineage>
</organism>
<comment type="subcellular location">
    <subcellularLocation>
        <location evidence="1">Membrane</location>
        <topology evidence="1">Multi-pass membrane protein</topology>
    </subcellularLocation>
</comment>
<evidence type="ECO:0000256" key="8">
    <source>
        <dbReference type="ARBA" id="ARBA00022955"/>
    </source>
</evidence>
<evidence type="ECO:0000256" key="14">
    <source>
        <dbReference type="ARBA" id="ARBA00023166"/>
    </source>
</evidence>
<proteinExistence type="inferred from homology"/>
<comment type="similarity">
    <text evidence="3">Belongs to the Ole e I family.</text>
</comment>
<keyword evidence="6 20" id="KW-0812">Transmembrane</keyword>
<dbReference type="GO" id="GO:0016126">
    <property type="term" value="P:sterol biosynthetic process"/>
    <property type="evidence" value="ECO:0007669"/>
    <property type="project" value="UniProtKB-KW"/>
</dbReference>
<dbReference type="GO" id="GO:0005789">
    <property type="term" value="C:endoplasmic reticulum membrane"/>
    <property type="evidence" value="ECO:0007669"/>
    <property type="project" value="TreeGrafter"/>
</dbReference>
<feature type="transmembrane region" description="Helical" evidence="20">
    <location>
        <begin position="56"/>
        <end position="76"/>
    </location>
</feature>
<accession>A0AAV7FDZ4</accession>
<comment type="pathway">
    <text evidence="18">Steroid biosynthesis.</text>
</comment>
<dbReference type="Gene3D" id="1.20.120.1630">
    <property type="match status" value="1"/>
</dbReference>
<evidence type="ECO:0000256" key="19">
    <source>
        <dbReference type="ARBA" id="ARBA00069705"/>
    </source>
</evidence>
<evidence type="ECO:0000256" key="6">
    <source>
        <dbReference type="ARBA" id="ARBA00022692"/>
    </source>
</evidence>
<name>A0AAV7FDZ4_ARIFI</name>
<evidence type="ECO:0000256" key="20">
    <source>
        <dbReference type="SAM" id="Phobius"/>
    </source>
</evidence>
<gene>
    <name evidence="21" type="ORF">H6P81_003626</name>
</gene>
<evidence type="ECO:0000256" key="12">
    <source>
        <dbReference type="ARBA" id="ARBA00023098"/>
    </source>
</evidence>
<evidence type="ECO:0000256" key="4">
    <source>
        <dbReference type="ARBA" id="ARBA00012413"/>
    </source>
</evidence>
<keyword evidence="15" id="KW-0753">Steroid metabolism</keyword>
<evidence type="ECO:0000256" key="1">
    <source>
        <dbReference type="ARBA" id="ARBA00004141"/>
    </source>
</evidence>
<dbReference type="InterPro" id="IPR006040">
    <property type="entry name" value="Allergen_Ole_e_I_CS"/>
</dbReference>
<evidence type="ECO:0000256" key="7">
    <source>
        <dbReference type="ARBA" id="ARBA00022857"/>
    </source>
</evidence>
<evidence type="ECO:0000256" key="9">
    <source>
        <dbReference type="ARBA" id="ARBA00022989"/>
    </source>
</evidence>
<comment type="caution">
    <text evidence="21">The sequence shown here is derived from an EMBL/GenBank/DDBJ whole genome shotgun (WGS) entry which is preliminary data.</text>
</comment>
<dbReference type="EMBL" id="JAINDJ010000002">
    <property type="protein sequence ID" value="KAG9459118.1"/>
    <property type="molecule type" value="Genomic_DNA"/>
</dbReference>
<evidence type="ECO:0000256" key="16">
    <source>
        <dbReference type="ARBA" id="ARBA00030165"/>
    </source>
</evidence>
<evidence type="ECO:0000256" key="15">
    <source>
        <dbReference type="ARBA" id="ARBA00023221"/>
    </source>
</evidence>
<dbReference type="Pfam" id="PF01190">
    <property type="entry name" value="Pollen_Ole_e_1"/>
    <property type="match status" value="1"/>
</dbReference>
<dbReference type="PANTHER" id="PTHR21257">
    <property type="entry name" value="DELTA(14)-STEROL REDUCTASE"/>
    <property type="match status" value="1"/>
</dbReference>
<dbReference type="PANTHER" id="PTHR21257:SF52">
    <property type="entry name" value="DELTA(14)-STEROL REDUCTASE TM7SF2"/>
    <property type="match status" value="1"/>
</dbReference>
<dbReference type="FunFam" id="1.20.120.1630:FF:000011">
    <property type="entry name" value="Delta(14)-sterol reductase"/>
    <property type="match status" value="1"/>
</dbReference>
<keyword evidence="11" id="KW-0756">Sterol biosynthesis</keyword>
<dbReference type="GO" id="GO:0050613">
    <property type="term" value="F:Delta14-sterol reductase activity"/>
    <property type="evidence" value="ECO:0007669"/>
    <property type="project" value="UniProtKB-EC"/>
</dbReference>
<protein>
    <recommendedName>
        <fullName evidence="19">Delta(14)-sterol reductase</fullName>
        <ecNumber evidence="4">1.3.1.70</ecNumber>
    </recommendedName>
    <alternativeName>
        <fullName evidence="16">C-14 sterol reductase</fullName>
    </alternativeName>
    <alternativeName>
        <fullName evidence="17">Sterol C14-reductase</fullName>
    </alternativeName>
</protein>
<feature type="transmembrane region" description="Helical" evidence="20">
    <location>
        <begin position="239"/>
        <end position="258"/>
    </location>
</feature>
<dbReference type="AlphaFoldDB" id="A0AAV7FDZ4"/>
<keyword evidence="14" id="KW-1207">Sterol metabolism</keyword>
<keyword evidence="8" id="KW-0752">Steroid biosynthesis</keyword>
<dbReference type="PROSITE" id="PS00925">
    <property type="entry name" value="OLEEI"/>
    <property type="match status" value="1"/>
</dbReference>
<dbReference type="Pfam" id="PF01222">
    <property type="entry name" value="ERG4_ERG24"/>
    <property type="match status" value="1"/>
</dbReference>
<evidence type="ECO:0000256" key="10">
    <source>
        <dbReference type="ARBA" id="ARBA00023002"/>
    </source>
</evidence>
<feature type="transmembrane region" description="Helical" evidence="20">
    <location>
        <begin position="147"/>
        <end position="165"/>
    </location>
</feature>
<sequence length="549" mass="61350">MDLETLLLSLIPSWTSVQFLGAFLLYLAVAGTLLPGRVVPGAVLSDGTRLYYRCNGLVSLLSLVALLGIGISLNLISPTVIADKGLELLSVTFLFSLLVSAVLYAFGLKSKDQGSSLKPHVSGNIIDDWWFGIQLNPSFKGVDLKFFFVRAGMMGWLLINLSVLAKSFLDGNLHHSMILYQLFCGWYVIDYFYYEEYMTSTWDIIAERLGFMLVFGDLVWIPFTFSIQGWWLLGNKVDLPKAAVFANCLVFLIGYRVFRGANKQKHIFKKNPKTPIWGRPPKVIGGKLLASGYWGIARHCNYLGDLLLALSFSLPCGASSIIPYFYPIYLLILLIWRERRDEERFQVIISSICFSMKMGPEFHSDTIEMRRNEEAFTGLDAQSQQPIGHVKGGVHVSQGHESALCFLSTLSLAYADQFIVEGKVYCDTCRLGFETFATYYIPDAKVNLECKNRSTHLVTFNGDGITDATGTYQVEVTGEYAEDVCEVSLVSSPVEGCNNEPMVGRKKATVLLTKDNGIISNVRFANPLGFYKKNPLPICPKIIEQYHLS</sequence>
<evidence type="ECO:0000256" key="17">
    <source>
        <dbReference type="ARBA" id="ARBA00031227"/>
    </source>
</evidence>
<keyword evidence="22" id="KW-1185">Reference proteome</keyword>
<keyword evidence="5" id="KW-0444">Lipid biosynthesis</keyword>
<feature type="transmembrane region" description="Helical" evidence="20">
    <location>
        <begin position="177"/>
        <end position="194"/>
    </location>
</feature>
<comment type="similarity">
    <text evidence="2">Belongs to the ERG4/ERG24 family.</text>
</comment>
<evidence type="ECO:0000256" key="18">
    <source>
        <dbReference type="ARBA" id="ARBA00060577"/>
    </source>
</evidence>
<keyword evidence="12" id="KW-0443">Lipid metabolism</keyword>
<feature type="transmembrane region" description="Helical" evidence="20">
    <location>
        <begin position="88"/>
        <end position="108"/>
    </location>
</feature>
<evidence type="ECO:0000256" key="2">
    <source>
        <dbReference type="ARBA" id="ARBA00005402"/>
    </source>
</evidence>
<evidence type="ECO:0000256" key="13">
    <source>
        <dbReference type="ARBA" id="ARBA00023136"/>
    </source>
</evidence>
<feature type="transmembrane region" description="Helical" evidence="20">
    <location>
        <begin position="20"/>
        <end position="44"/>
    </location>
</feature>
<keyword evidence="7" id="KW-0521">NADP</keyword>
<evidence type="ECO:0000256" key="5">
    <source>
        <dbReference type="ARBA" id="ARBA00022516"/>
    </source>
</evidence>
<feature type="transmembrane region" description="Helical" evidence="20">
    <location>
        <begin position="209"/>
        <end position="233"/>
    </location>
</feature>
<evidence type="ECO:0000313" key="22">
    <source>
        <dbReference type="Proteomes" id="UP000825729"/>
    </source>
</evidence>
<dbReference type="Proteomes" id="UP000825729">
    <property type="component" value="Unassembled WGS sequence"/>
</dbReference>
<dbReference type="EC" id="1.3.1.70" evidence="4"/>
<dbReference type="InterPro" id="IPR001171">
    <property type="entry name" value="ERG24_DHCR-like"/>
</dbReference>
<keyword evidence="10" id="KW-0560">Oxidoreductase</keyword>
<dbReference type="GO" id="GO:0005615">
    <property type="term" value="C:extracellular space"/>
    <property type="evidence" value="ECO:0007669"/>
    <property type="project" value="InterPro"/>
</dbReference>
<keyword evidence="13 20" id="KW-0472">Membrane</keyword>
<keyword evidence="9 20" id="KW-1133">Transmembrane helix</keyword>
<evidence type="ECO:0000256" key="3">
    <source>
        <dbReference type="ARBA" id="ARBA00010049"/>
    </source>
</evidence>